<accession>A0ABR1RI96</accession>
<gene>
    <name evidence="1" type="ORF">PG991_010389</name>
</gene>
<organism evidence="1 2">
    <name type="scientific">Apiospora marii</name>
    <dbReference type="NCBI Taxonomy" id="335849"/>
    <lineage>
        <taxon>Eukaryota</taxon>
        <taxon>Fungi</taxon>
        <taxon>Dikarya</taxon>
        <taxon>Ascomycota</taxon>
        <taxon>Pezizomycotina</taxon>
        <taxon>Sordariomycetes</taxon>
        <taxon>Xylariomycetidae</taxon>
        <taxon>Amphisphaeriales</taxon>
        <taxon>Apiosporaceae</taxon>
        <taxon>Apiospora</taxon>
    </lineage>
</organism>
<proteinExistence type="predicted"/>
<protein>
    <submittedName>
        <fullName evidence="1">Uncharacterized protein</fullName>
    </submittedName>
</protein>
<dbReference type="EMBL" id="JAQQWI010000015">
    <property type="protein sequence ID" value="KAK8013014.1"/>
    <property type="molecule type" value="Genomic_DNA"/>
</dbReference>
<sequence length="104" mass="10906">MAVGAGIMSRWTQGTGSPARFSLELGPASAFKTPLVEAQTVPDISDAPPRTALAKGATSFRAVPALDSLPSIVQSYNEAVAIVRAGTAVAAVWGVRGRRRRWMP</sequence>
<dbReference type="Proteomes" id="UP001396898">
    <property type="component" value="Unassembled WGS sequence"/>
</dbReference>
<reference evidence="1 2" key="1">
    <citation type="submission" date="2023-01" db="EMBL/GenBank/DDBJ databases">
        <title>Analysis of 21 Apiospora genomes using comparative genomics revels a genus with tremendous synthesis potential of carbohydrate active enzymes and secondary metabolites.</title>
        <authorList>
            <person name="Sorensen T."/>
        </authorList>
    </citation>
    <scope>NUCLEOTIDE SEQUENCE [LARGE SCALE GENOMIC DNA]</scope>
    <source>
        <strain evidence="1 2">CBS 20057</strain>
    </source>
</reference>
<name>A0ABR1RI96_9PEZI</name>
<evidence type="ECO:0000313" key="2">
    <source>
        <dbReference type="Proteomes" id="UP001396898"/>
    </source>
</evidence>
<comment type="caution">
    <text evidence="1">The sequence shown here is derived from an EMBL/GenBank/DDBJ whole genome shotgun (WGS) entry which is preliminary data.</text>
</comment>
<keyword evidence="2" id="KW-1185">Reference proteome</keyword>
<evidence type="ECO:0000313" key="1">
    <source>
        <dbReference type="EMBL" id="KAK8013014.1"/>
    </source>
</evidence>